<accession>A0A133ZN71</accession>
<feature type="domain" description="Toprim" evidence="15">
    <location>
        <begin position="261"/>
        <end position="342"/>
    </location>
</feature>
<comment type="caution">
    <text evidence="16">The sequence shown here is derived from an EMBL/GenBank/DDBJ whole genome shotgun (WGS) entry which is preliminary data.</text>
</comment>
<keyword evidence="5 12" id="KW-0235">DNA replication</keyword>
<comment type="similarity">
    <text evidence="12 13">Belongs to the DnaG primase family.</text>
</comment>
<comment type="subunit">
    <text evidence="12">Monomer. Interacts with DnaB.</text>
</comment>
<evidence type="ECO:0000256" key="2">
    <source>
        <dbReference type="ARBA" id="ARBA00022515"/>
    </source>
</evidence>
<organism evidence="16 17">
    <name type="scientific">Lachnoanaerobaculum saburreum</name>
    <dbReference type="NCBI Taxonomy" id="467210"/>
    <lineage>
        <taxon>Bacteria</taxon>
        <taxon>Bacillati</taxon>
        <taxon>Bacillota</taxon>
        <taxon>Clostridia</taxon>
        <taxon>Lachnospirales</taxon>
        <taxon>Lachnospiraceae</taxon>
        <taxon>Lachnoanaerobaculum</taxon>
    </lineage>
</organism>
<evidence type="ECO:0000256" key="3">
    <source>
        <dbReference type="ARBA" id="ARBA00022679"/>
    </source>
</evidence>
<evidence type="ECO:0000256" key="11">
    <source>
        <dbReference type="ARBA" id="ARBA00023163"/>
    </source>
</evidence>
<evidence type="ECO:0000313" key="16">
    <source>
        <dbReference type="EMBL" id="KXB56897.1"/>
    </source>
</evidence>
<evidence type="ECO:0000256" key="7">
    <source>
        <dbReference type="ARBA" id="ARBA00022771"/>
    </source>
</evidence>
<dbReference type="FunFam" id="3.90.580.10:FF:000001">
    <property type="entry name" value="DNA primase"/>
    <property type="match status" value="1"/>
</dbReference>
<dbReference type="HAMAP" id="MF_00974">
    <property type="entry name" value="DNA_primase_DnaG"/>
    <property type="match status" value="1"/>
</dbReference>
<evidence type="ECO:0000313" key="17">
    <source>
        <dbReference type="Proteomes" id="UP000070394"/>
    </source>
</evidence>
<dbReference type="InterPro" id="IPR016136">
    <property type="entry name" value="DNA_helicase_N/primase_C"/>
</dbReference>
<dbReference type="InterPro" id="IPR019475">
    <property type="entry name" value="DNA_primase_DnaB-bd"/>
</dbReference>
<keyword evidence="7 12" id="KW-0863">Zinc-finger</keyword>
<evidence type="ECO:0000256" key="10">
    <source>
        <dbReference type="ARBA" id="ARBA00023125"/>
    </source>
</evidence>
<dbReference type="InterPro" id="IPR034151">
    <property type="entry name" value="TOPRIM_DnaG_bac"/>
</dbReference>
<comment type="function">
    <text evidence="12 13">RNA polymerase that catalyzes the synthesis of short RNA molecules used as primers for DNA polymerase during DNA replication.</text>
</comment>
<dbReference type="GO" id="GO:0005737">
    <property type="term" value="C:cytoplasm"/>
    <property type="evidence" value="ECO:0007669"/>
    <property type="project" value="TreeGrafter"/>
</dbReference>
<keyword evidence="1 12" id="KW-0240">DNA-directed RNA polymerase</keyword>
<evidence type="ECO:0000256" key="6">
    <source>
        <dbReference type="ARBA" id="ARBA00022723"/>
    </source>
</evidence>
<evidence type="ECO:0000256" key="4">
    <source>
        <dbReference type="ARBA" id="ARBA00022695"/>
    </source>
</evidence>
<dbReference type="GO" id="GO:1990077">
    <property type="term" value="C:primosome complex"/>
    <property type="evidence" value="ECO:0007669"/>
    <property type="project" value="UniProtKB-KW"/>
</dbReference>
<sequence>MGCILRRRGLYYSNDIIDEVRSANDIVDVISSYVKIQKKGANYMGLCPFHSEKSPSFSVSPSKQLFHCFGCGVGGDVITFIRQYENYSFGEALSLLAKRANIELPQLSDSDRAQNDEKNIILEINKTAAKYFYETLFSKEGKEGLEYFNLRGLDAKDITHFGLGFSKKTPNDLYKYLKEQGYDDTILKKSGLVNIDERGARDRFWNRVMFPIIDANSRVIGFGGRVIGDGLPKYVNSPETIAFDKSRNLYGLNFAKRTKRDFFLLCEGYMDVIALHKGGFENSVASLGTALTPLHVKLLSRYTKKVVLTYDSDGAGINAAKRAIPLLKEENINAKVLSMSPYKDPDEFIKNLGSEEFNRRIDAADNAFLWEVEILKKDYNLNEPDERTNFYREVARMLSTFSEKLERENYTHAVANRLMIDYKSLFDMVNSYGFASNTLKKEEPKENKKTDDGYTKAQGLLLTWIVEEVELFDKISEYISPIHFSEGFYRDVATRIFEKIKQGDFNFSNICDDYTDDIEKQKLLSKILNTNLGTNLSDDEKKKAITESILKIRQASLDEKSKNAKGIEEFQKIIKEQAILRKLRVDLD</sequence>
<dbReference type="CDD" id="cd03364">
    <property type="entry name" value="TOPRIM_DnaG_primases"/>
    <property type="match status" value="1"/>
</dbReference>
<dbReference type="InterPro" id="IPR002694">
    <property type="entry name" value="Znf_CHC2"/>
</dbReference>
<dbReference type="Pfam" id="PF08275">
    <property type="entry name" value="DNAG_N"/>
    <property type="match status" value="1"/>
</dbReference>
<feature type="zinc finger region" description="CHC2-type" evidence="12 14">
    <location>
        <begin position="47"/>
        <end position="71"/>
    </location>
</feature>
<evidence type="ECO:0000259" key="15">
    <source>
        <dbReference type="PROSITE" id="PS50880"/>
    </source>
</evidence>
<evidence type="ECO:0000256" key="5">
    <source>
        <dbReference type="ARBA" id="ARBA00022705"/>
    </source>
</evidence>
<dbReference type="InterPro" id="IPR036977">
    <property type="entry name" value="DNA_primase_Znf_CHC2"/>
</dbReference>
<keyword evidence="11 12" id="KW-0804">Transcription</keyword>
<dbReference type="STRING" id="467210.HMPREF1866_01807"/>
<comment type="cofactor">
    <cofactor evidence="12 13 14">
        <name>Zn(2+)</name>
        <dbReference type="ChEBI" id="CHEBI:29105"/>
    </cofactor>
    <text evidence="12 13 14">Binds 1 zinc ion per monomer.</text>
</comment>
<reference evidence="17" key="1">
    <citation type="submission" date="2016-01" db="EMBL/GenBank/DDBJ databases">
        <authorList>
            <person name="Mitreva M."/>
            <person name="Pepin K.H."/>
            <person name="Mihindukulasuriya K.A."/>
            <person name="Fulton R."/>
            <person name="Fronick C."/>
            <person name="O'Laughlin M."/>
            <person name="Miner T."/>
            <person name="Herter B."/>
            <person name="Rosa B.A."/>
            <person name="Cordes M."/>
            <person name="Tomlinson C."/>
            <person name="Wollam A."/>
            <person name="Palsikar V.B."/>
            <person name="Mardis E.R."/>
            <person name="Wilson R.K."/>
        </authorList>
    </citation>
    <scope>NUCLEOTIDE SEQUENCE [LARGE SCALE GENOMIC DNA]</scope>
    <source>
        <strain evidence="17">DNF00896</strain>
    </source>
</reference>
<evidence type="ECO:0000256" key="12">
    <source>
        <dbReference type="HAMAP-Rule" id="MF_00974"/>
    </source>
</evidence>
<name>A0A133ZN71_9FIRM</name>
<dbReference type="PANTHER" id="PTHR30313">
    <property type="entry name" value="DNA PRIMASE"/>
    <property type="match status" value="1"/>
</dbReference>
<dbReference type="Gene3D" id="3.40.1360.10">
    <property type="match status" value="1"/>
</dbReference>
<dbReference type="InterPro" id="IPR006295">
    <property type="entry name" value="DNA_primase_DnaG"/>
</dbReference>
<keyword evidence="9" id="KW-0460">Magnesium</keyword>
<dbReference type="InterPro" id="IPR013264">
    <property type="entry name" value="DNAG_N"/>
</dbReference>
<dbReference type="Pfam" id="PF01807">
    <property type="entry name" value="Zn_ribbon_DnaG"/>
    <property type="match status" value="1"/>
</dbReference>
<dbReference type="NCBIfam" id="TIGR01391">
    <property type="entry name" value="dnaG"/>
    <property type="match status" value="1"/>
</dbReference>
<dbReference type="SMART" id="SM00400">
    <property type="entry name" value="ZnF_CHCC"/>
    <property type="match status" value="1"/>
</dbReference>
<dbReference type="AlphaFoldDB" id="A0A133ZN71"/>
<keyword evidence="6 12" id="KW-0479">Metal-binding</keyword>
<dbReference type="Gene3D" id="1.10.860.10">
    <property type="entry name" value="DNAb Helicase, Chain A"/>
    <property type="match status" value="1"/>
</dbReference>
<dbReference type="InterPro" id="IPR050219">
    <property type="entry name" value="DnaG_primase"/>
</dbReference>
<dbReference type="Proteomes" id="UP000070394">
    <property type="component" value="Unassembled WGS sequence"/>
</dbReference>
<gene>
    <name evidence="12" type="primary">dnaG</name>
    <name evidence="16" type="ORF">HMPREF1866_01807</name>
</gene>
<keyword evidence="3 12" id="KW-0808">Transferase</keyword>
<evidence type="ECO:0000256" key="14">
    <source>
        <dbReference type="PIRSR" id="PIRSR002811-1"/>
    </source>
</evidence>
<dbReference type="EMBL" id="LSDA01000099">
    <property type="protein sequence ID" value="KXB56897.1"/>
    <property type="molecule type" value="Genomic_DNA"/>
</dbReference>
<dbReference type="GO" id="GO:0008270">
    <property type="term" value="F:zinc ion binding"/>
    <property type="evidence" value="ECO:0007669"/>
    <property type="project" value="UniProtKB-UniRule"/>
</dbReference>
<keyword evidence="10 12" id="KW-0238">DNA-binding</keyword>
<dbReference type="Gene3D" id="3.90.980.10">
    <property type="entry name" value="DNA primase, catalytic core, N-terminal domain"/>
    <property type="match status" value="1"/>
</dbReference>
<comment type="domain">
    <text evidence="12">Contains an N-terminal zinc-binding domain, a central core domain that contains the primase activity, and a C-terminal DnaB-binding domain.</text>
</comment>
<dbReference type="GO" id="GO:0006269">
    <property type="term" value="P:DNA replication, synthesis of primer"/>
    <property type="evidence" value="ECO:0007669"/>
    <property type="project" value="UniProtKB-UniRule"/>
</dbReference>
<keyword evidence="8 12" id="KW-0862">Zinc</keyword>
<evidence type="ECO:0000256" key="9">
    <source>
        <dbReference type="ARBA" id="ARBA00022842"/>
    </source>
</evidence>
<evidence type="ECO:0000256" key="13">
    <source>
        <dbReference type="PIRNR" id="PIRNR002811"/>
    </source>
</evidence>
<keyword evidence="17" id="KW-1185">Reference proteome</keyword>
<dbReference type="GO" id="GO:0000428">
    <property type="term" value="C:DNA-directed RNA polymerase complex"/>
    <property type="evidence" value="ECO:0007669"/>
    <property type="project" value="UniProtKB-KW"/>
</dbReference>
<dbReference type="PIRSF" id="PIRSF002811">
    <property type="entry name" value="DnaG"/>
    <property type="match status" value="1"/>
</dbReference>
<dbReference type="EC" id="2.7.7.101" evidence="12"/>
<comment type="catalytic activity">
    <reaction evidence="12">
        <text>ssDNA + n NTP = ssDNA/pppN(pN)n-1 hybrid + (n-1) diphosphate.</text>
        <dbReference type="EC" id="2.7.7.101"/>
    </reaction>
</comment>
<dbReference type="InterPro" id="IPR037068">
    <property type="entry name" value="DNA_primase_core_N_sf"/>
</dbReference>
<evidence type="ECO:0000256" key="1">
    <source>
        <dbReference type="ARBA" id="ARBA00022478"/>
    </source>
</evidence>
<dbReference type="InterPro" id="IPR030846">
    <property type="entry name" value="DnaG_bac"/>
</dbReference>
<dbReference type="PANTHER" id="PTHR30313:SF2">
    <property type="entry name" value="DNA PRIMASE"/>
    <property type="match status" value="1"/>
</dbReference>
<dbReference type="SMART" id="SM00493">
    <property type="entry name" value="TOPRIM"/>
    <property type="match status" value="1"/>
</dbReference>
<dbReference type="PATRIC" id="fig|467210.3.peg.1793"/>
<dbReference type="InterPro" id="IPR006171">
    <property type="entry name" value="TOPRIM_dom"/>
</dbReference>
<dbReference type="PROSITE" id="PS50880">
    <property type="entry name" value="TOPRIM"/>
    <property type="match status" value="1"/>
</dbReference>
<keyword evidence="4 12" id="KW-0548">Nucleotidyltransferase</keyword>
<proteinExistence type="inferred from homology"/>
<dbReference type="Pfam" id="PF13155">
    <property type="entry name" value="Toprim_2"/>
    <property type="match status" value="1"/>
</dbReference>
<dbReference type="Gene3D" id="3.90.580.10">
    <property type="entry name" value="Zinc finger, CHC2-type domain"/>
    <property type="match status" value="1"/>
</dbReference>
<dbReference type="SUPFAM" id="SSF56731">
    <property type="entry name" value="DNA primase core"/>
    <property type="match status" value="1"/>
</dbReference>
<dbReference type="GO" id="GO:0003899">
    <property type="term" value="F:DNA-directed RNA polymerase activity"/>
    <property type="evidence" value="ECO:0007669"/>
    <property type="project" value="UniProtKB-UniRule"/>
</dbReference>
<protein>
    <recommendedName>
        <fullName evidence="12 13">DNA primase</fullName>
        <ecNumber evidence="12">2.7.7.101</ecNumber>
    </recommendedName>
</protein>
<evidence type="ECO:0000256" key="8">
    <source>
        <dbReference type="ARBA" id="ARBA00022833"/>
    </source>
</evidence>
<keyword evidence="2 12" id="KW-0639">Primosome</keyword>
<dbReference type="Pfam" id="PF10410">
    <property type="entry name" value="DnaB_bind"/>
    <property type="match status" value="1"/>
</dbReference>
<dbReference type="GO" id="GO:0003677">
    <property type="term" value="F:DNA binding"/>
    <property type="evidence" value="ECO:0007669"/>
    <property type="project" value="UniProtKB-KW"/>
</dbReference>
<dbReference type="SUPFAM" id="SSF57783">
    <property type="entry name" value="Zinc beta-ribbon"/>
    <property type="match status" value="1"/>
</dbReference>